<name>A0A2V5HTR8_9EURO</name>
<dbReference type="PROSITE" id="PS51257">
    <property type="entry name" value="PROKAR_LIPOPROTEIN"/>
    <property type="match status" value="1"/>
</dbReference>
<dbReference type="PANTHER" id="PTHR33112">
    <property type="entry name" value="DOMAIN PROTEIN, PUTATIVE-RELATED"/>
    <property type="match status" value="1"/>
</dbReference>
<dbReference type="Proteomes" id="UP000248817">
    <property type="component" value="Unassembled WGS sequence"/>
</dbReference>
<reference evidence="1 2" key="1">
    <citation type="submission" date="2018-02" db="EMBL/GenBank/DDBJ databases">
        <title>The genomes of Aspergillus section Nigri reveals drivers in fungal speciation.</title>
        <authorList>
            <consortium name="DOE Joint Genome Institute"/>
            <person name="Vesth T.C."/>
            <person name="Nybo J."/>
            <person name="Theobald S."/>
            <person name="Brandl J."/>
            <person name="Frisvad J.C."/>
            <person name="Nielsen K.F."/>
            <person name="Lyhne E.K."/>
            <person name="Kogle M.E."/>
            <person name="Kuo A."/>
            <person name="Riley R."/>
            <person name="Clum A."/>
            <person name="Nolan M."/>
            <person name="Lipzen A."/>
            <person name="Salamov A."/>
            <person name="Henrissat B."/>
            <person name="Wiebenga A."/>
            <person name="De vries R.P."/>
            <person name="Grigoriev I.V."/>
            <person name="Mortensen U.H."/>
            <person name="Andersen M.R."/>
            <person name="Baker S.E."/>
        </authorList>
    </citation>
    <scope>NUCLEOTIDE SEQUENCE [LARGE SCALE GENOMIC DNA]</scope>
    <source>
        <strain evidence="1 2">CBS 114.80</strain>
    </source>
</reference>
<organism evidence="1 2">
    <name type="scientific">Aspergillus indologenus CBS 114.80</name>
    <dbReference type="NCBI Taxonomy" id="1450541"/>
    <lineage>
        <taxon>Eukaryota</taxon>
        <taxon>Fungi</taxon>
        <taxon>Dikarya</taxon>
        <taxon>Ascomycota</taxon>
        <taxon>Pezizomycotina</taxon>
        <taxon>Eurotiomycetes</taxon>
        <taxon>Eurotiomycetidae</taxon>
        <taxon>Eurotiales</taxon>
        <taxon>Aspergillaceae</taxon>
        <taxon>Aspergillus</taxon>
        <taxon>Aspergillus subgen. Circumdati</taxon>
    </lineage>
</organism>
<accession>A0A2V5HTR8</accession>
<sequence length="658" mass="73093">MLCKYCDQIFHSPTLSGPHHPDAASLTAAASSGCYICQPMLHDRSQHGNSLDGSWSYRIYNNQGYTQVILDHQRDDPQLQESTPFCYTLIAVPSAIIPFNPAPGFRNPSVRLRDASTAVESWMKTCQNEHACAQNFQPEYHPSQLLDVSRGGIVRLITPLETGINEPYAALSLELPTAVEGEWYSTAEALRTTDVRISDLPAAIGEVITLLLSVGINYIWIEQLCRQPEDQPYHINDEHEKLRLYSNAALAIAVSTPEGPAQSVFSHSPATSHVQPLTFQVTNVTGTMSEGFMSSNMNDDDNNTPSSNLTIIPWAYLSQTLHHQHISVTIQTRLATPRLLTISPSGAEVFWECACLNPASETLPAGILSFLPSSLLTGVERFPHRDTNIPADTDWSALLEFWYRVVDEHTATLAVAGERMHSEKMLAGVEWVADEVGERMKAIQISENEGEEAIAKREEAAVYLAGHFWGSIPLSLGWRVGNSDFGNSGRANRSDRVPSWSWASVPGRRVFFPLGLGVRDDQRCLAEKVGYRRDSPEGAITMLSLRTFVLDAQLIGGGGHRVKVTGLEGERYWVEVEWDGEDEQEPSSLRLAVLVEDEWLRQWSGLVLREVPGDNGGFRRVGYFMLNKVQGEEGCREAKWKTDFRRAAGDCKKVVNLV</sequence>
<proteinExistence type="predicted"/>
<dbReference type="EMBL" id="KZ825561">
    <property type="protein sequence ID" value="PYI27819.1"/>
    <property type="molecule type" value="Genomic_DNA"/>
</dbReference>
<keyword evidence="2" id="KW-1185">Reference proteome</keyword>
<evidence type="ECO:0008006" key="3">
    <source>
        <dbReference type="Google" id="ProtNLM"/>
    </source>
</evidence>
<evidence type="ECO:0000313" key="1">
    <source>
        <dbReference type="EMBL" id="PYI27819.1"/>
    </source>
</evidence>
<evidence type="ECO:0000313" key="2">
    <source>
        <dbReference type="Proteomes" id="UP000248817"/>
    </source>
</evidence>
<gene>
    <name evidence="1" type="ORF">BP00DRAFT_482392</name>
</gene>
<dbReference type="PANTHER" id="PTHR33112:SF9">
    <property type="entry name" value="HETEROKARYON INCOMPATIBILITY DOMAIN-CONTAINING PROTEIN"/>
    <property type="match status" value="1"/>
</dbReference>
<dbReference type="AlphaFoldDB" id="A0A2V5HTR8"/>
<protein>
    <recommendedName>
        <fullName evidence="3">Heterokaryon incompatibility domain-containing protein</fullName>
    </recommendedName>
</protein>